<gene>
    <name evidence="1" type="ORF">SCHCODRAFT_30797</name>
</gene>
<dbReference type="Proteomes" id="UP000007431">
    <property type="component" value="Unassembled WGS sequence"/>
</dbReference>
<proteinExistence type="predicted"/>
<protein>
    <submittedName>
        <fullName evidence="1">Uncharacterized protein</fullName>
    </submittedName>
</protein>
<sequence>MCYRAVPNTLYACGHQTPINAGEQIDCNKSNCRYSSMHPTNCPNCARTCTQW</sequence>
<evidence type="ECO:0000313" key="2">
    <source>
        <dbReference type="Proteomes" id="UP000007431"/>
    </source>
</evidence>
<dbReference type="OMA" id="HSCGHES"/>
<reference evidence="1 2" key="1">
    <citation type="journal article" date="2010" name="Nat. Biotechnol.">
        <title>Genome sequence of the model mushroom Schizophyllum commune.</title>
        <authorList>
            <person name="Ohm R.A."/>
            <person name="de Jong J.F."/>
            <person name="Lugones L.G."/>
            <person name="Aerts A."/>
            <person name="Kothe E."/>
            <person name="Stajich J.E."/>
            <person name="de Vries R.P."/>
            <person name="Record E."/>
            <person name="Levasseur A."/>
            <person name="Baker S.E."/>
            <person name="Bartholomew K.A."/>
            <person name="Coutinho P.M."/>
            <person name="Erdmann S."/>
            <person name="Fowler T.J."/>
            <person name="Gathman A.C."/>
            <person name="Lombard V."/>
            <person name="Henrissat B."/>
            <person name="Knabe N."/>
            <person name="Kuees U."/>
            <person name="Lilly W.W."/>
            <person name="Lindquist E."/>
            <person name="Lucas S."/>
            <person name="Magnuson J.K."/>
            <person name="Piumi F."/>
            <person name="Raudaskoski M."/>
            <person name="Salamov A."/>
            <person name="Schmutz J."/>
            <person name="Schwarze F.W.M.R."/>
            <person name="vanKuyk P.A."/>
            <person name="Horton J.S."/>
            <person name="Grigoriev I.V."/>
            <person name="Woesten H.A.B."/>
        </authorList>
    </citation>
    <scope>NUCLEOTIDE SEQUENCE [LARGE SCALE GENOMIC DNA]</scope>
    <source>
        <strain evidence="2">H4-8 / FGSC 9210</strain>
    </source>
</reference>
<dbReference type="InParanoid" id="D8Q808"/>
<name>D8Q808_SCHCM</name>
<dbReference type="GeneID" id="9587626"/>
<keyword evidence="2" id="KW-1185">Reference proteome</keyword>
<dbReference type="VEuPathDB" id="FungiDB:SCHCODRAFT_02505845"/>
<dbReference type="OrthoDB" id="2816594at2759"/>
<dbReference type="EMBL" id="GL377307">
    <property type="protein sequence ID" value="EFI96522.1"/>
    <property type="molecule type" value="Genomic_DNA"/>
</dbReference>
<evidence type="ECO:0000313" key="1">
    <source>
        <dbReference type="EMBL" id="EFI96522.1"/>
    </source>
</evidence>
<dbReference type="AlphaFoldDB" id="D8Q808"/>
<feature type="non-terminal residue" evidence="1">
    <location>
        <position position="52"/>
    </location>
</feature>
<dbReference type="HOGENOM" id="CLU_180191_3_1_1"/>
<organism evidence="2">
    <name type="scientific">Schizophyllum commune (strain H4-8 / FGSC 9210)</name>
    <name type="common">Split gill fungus</name>
    <dbReference type="NCBI Taxonomy" id="578458"/>
    <lineage>
        <taxon>Eukaryota</taxon>
        <taxon>Fungi</taxon>
        <taxon>Dikarya</taxon>
        <taxon>Basidiomycota</taxon>
        <taxon>Agaricomycotina</taxon>
        <taxon>Agaricomycetes</taxon>
        <taxon>Agaricomycetidae</taxon>
        <taxon>Agaricales</taxon>
        <taxon>Schizophyllaceae</taxon>
        <taxon>Schizophyllum</taxon>
    </lineage>
</organism>
<dbReference type="KEGG" id="scm:SCHCO_02505845"/>
<accession>D8Q808</accession>